<dbReference type="AlphaFoldDB" id="A0A2M6W9V0"/>
<dbReference type="EMBL" id="PFBP01000057">
    <property type="protein sequence ID" value="PIT89524.1"/>
    <property type="molecule type" value="Genomic_DNA"/>
</dbReference>
<sequence length="123" mass="14359">MFIKIPKDNDNFSWTKHSLEKMKFYGLSAQRVTRVLRAPERVEEAVAPGCLAGMQTVGNKRKTEIWVMWKDKIKNQKSNIKIKDLNKYKKLIITAWRYPGISPKRQVPIPEDILAELEKMSVE</sequence>
<reference evidence="2" key="1">
    <citation type="submission" date="2017-09" db="EMBL/GenBank/DDBJ databases">
        <title>Depth-based differentiation of microbial function through sediment-hosted aquifers and enrichment of novel symbionts in the deep terrestrial subsurface.</title>
        <authorList>
            <person name="Probst A.J."/>
            <person name="Ladd B."/>
            <person name="Jarett J.K."/>
            <person name="Geller-Mcgrath D.E."/>
            <person name="Sieber C.M.K."/>
            <person name="Emerson J.B."/>
            <person name="Anantharaman K."/>
            <person name="Thomas B.C."/>
            <person name="Malmstrom R."/>
            <person name="Stieglmeier M."/>
            <person name="Klingl A."/>
            <person name="Woyke T."/>
            <person name="Ryan C.M."/>
            <person name="Banfield J.F."/>
        </authorList>
    </citation>
    <scope>NUCLEOTIDE SEQUENCE [LARGE SCALE GENOMIC DNA]</scope>
</reference>
<evidence type="ECO:0000313" key="2">
    <source>
        <dbReference type="Proteomes" id="UP000231464"/>
    </source>
</evidence>
<name>A0A2M6W9V0_9BACT</name>
<evidence type="ECO:0000313" key="1">
    <source>
        <dbReference type="EMBL" id="PIT89524.1"/>
    </source>
</evidence>
<dbReference type="Proteomes" id="UP000231464">
    <property type="component" value="Unassembled WGS sequence"/>
</dbReference>
<organism evidence="1 2">
    <name type="scientific">Candidatus Kuenenbacteria bacterium CG10_big_fil_rev_8_21_14_0_10_36_11</name>
    <dbReference type="NCBI Taxonomy" id="1974618"/>
    <lineage>
        <taxon>Bacteria</taxon>
        <taxon>Candidatus Kueneniibacteriota</taxon>
    </lineage>
</organism>
<proteinExistence type="predicted"/>
<protein>
    <submittedName>
        <fullName evidence="1">Uncharacterized protein</fullName>
    </submittedName>
</protein>
<accession>A0A2M6W9V0</accession>
<comment type="caution">
    <text evidence="1">The sequence shown here is derived from an EMBL/GenBank/DDBJ whole genome shotgun (WGS) entry which is preliminary data.</text>
</comment>
<gene>
    <name evidence="1" type="ORF">COU23_03505</name>
</gene>